<dbReference type="InterPro" id="IPR012379">
    <property type="entry name" value="LytTR_MHYE"/>
</dbReference>
<reference evidence="4 5" key="1">
    <citation type="submission" date="2020-01" db="EMBL/GenBank/DDBJ databases">
        <authorList>
            <person name="Chen J."/>
            <person name="Zhu S."/>
            <person name="Yang J."/>
        </authorList>
    </citation>
    <scope>NUCLEOTIDE SEQUENCE [LARGE SCALE GENOMIC DNA]</scope>
    <source>
        <strain evidence="4 5">345S023</strain>
    </source>
</reference>
<dbReference type="Pfam" id="PF04397">
    <property type="entry name" value="LytTR"/>
    <property type="match status" value="1"/>
</dbReference>
<organism evidence="4 5">
    <name type="scientific">Alteromonas profundi</name>
    <dbReference type="NCBI Taxonomy" id="2696062"/>
    <lineage>
        <taxon>Bacteria</taxon>
        <taxon>Pseudomonadati</taxon>
        <taxon>Pseudomonadota</taxon>
        <taxon>Gammaproteobacteria</taxon>
        <taxon>Alteromonadales</taxon>
        <taxon>Alteromonadaceae</taxon>
        <taxon>Alteromonas/Salinimonas group</taxon>
        <taxon>Alteromonas</taxon>
    </lineage>
</organism>
<evidence type="ECO:0000313" key="5">
    <source>
        <dbReference type="Proteomes" id="UP000470213"/>
    </source>
</evidence>
<evidence type="ECO:0000256" key="1">
    <source>
        <dbReference type="ARBA" id="ARBA00023012"/>
    </source>
</evidence>
<dbReference type="Proteomes" id="UP000470213">
    <property type="component" value="Unassembled WGS sequence"/>
</dbReference>
<feature type="transmembrane region" description="Helical" evidence="2">
    <location>
        <begin position="145"/>
        <end position="162"/>
    </location>
</feature>
<feature type="domain" description="HTH LytTR-type" evidence="3">
    <location>
        <begin position="194"/>
        <end position="298"/>
    </location>
</feature>
<evidence type="ECO:0000259" key="3">
    <source>
        <dbReference type="PROSITE" id="PS50930"/>
    </source>
</evidence>
<dbReference type="GO" id="GO:0003677">
    <property type="term" value="F:DNA binding"/>
    <property type="evidence" value="ECO:0007669"/>
    <property type="project" value="InterPro"/>
</dbReference>
<feature type="transmembrane region" description="Helical" evidence="2">
    <location>
        <begin position="93"/>
        <end position="116"/>
    </location>
</feature>
<comment type="caution">
    <text evidence="4">The sequence shown here is derived from an EMBL/GenBank/DDBJ whole genome shotgun (WGS) entry which is preliminary data.</text>
</comment>
<evidence type="ECO:0000313" key="4">
    <source>
        <dbReference type="EMBL" id="NDV91444.1"/>
    </source>
</evidence>
<feature type="transmembrane region" description="Helical" evidence="2">
    <location>
        <begin position="21"/>
        <end position="41"/>
    </location>
</feature>
<sequence length="302" mass="35189">MGSRDEKFSQFLRNTEHYHPRAAFLLLVLYLFLNNTINAASDWTEITRDPYSTTEMWEPYLWEYSSALATALLCIPLVFFIRKLDASSCGAKTWLLAHLLFATVFSIAHVALMVTFREISYLFFAKEYNFGPLWREFLYEYRKDIWGYATLISLYYILLFSYRRLIGEAAIINEHQASELNKISESTTELPAHLLVKKLNKEFLVRLCDVYWIEASGNYVNLHTCDATFPLRYTMKQFCEQAYTKGFIRTHRSYAVQSNVIDNITFTDSGDGTVVLRNDIKIPISRRYKDALKARLSPVMAK</sequence>
<dbReference type="PANTHER" id="PTHR37299:SF1">
    <property type="entry name" value="STAGE 0 SPORULATION PROTEIN A HOMOLOG"/>
    <property type="match status" value="1"/>
</dbReference>
<protein>
    <submittedName>
        <fullName evidence="4">LytTR family transcriptional regulator</fullName>
    </submittedName>
</protein>
<dbReference type="SMART" id="SM00850">
    <property type="entry name" value="LytTR"/>
    <property type="match status" value="1"/>
</dbReference>
<keyword evidence="2" id="KW-0472">Membrane</keyword>
<gene>
    <name evidence="4" type="ORF">GTH32_09650</name>
</gene>
<accession>A0A7X5LM42</accession>
<dbReference type="RefSeq" id="WP_163085135.1">
    <property type="nucleotide sequence ID" value="NZ_JAAAWN010000010.1"/>
</dbReference>
<keyword evidence="2" id="KW-0812">Transmembrane</keyword>
<keyword evidence="5" id="KW-1185">Reference proteome</keyword>
<keyword evidence="2" id="KW-1133">Transmembrane helix</keyword>
<dbReference type="EMBL" id="JAAAWN010000010">
    <property type="protein sequence ID" value="NDV91444.1"/>
    <property type="molecule type" value="Genomic_DNA"/>
</dbReference>
<dbReference type="PROSITE" id="PS50930">
    <property type="entry name" value="HTH_LYTTR"/>
    <property type="match status" value="1"/>
</dbReference>
<proteinExistence type="predicted"/>
<dbReference type="GO" id="GO:0000156">
    <property type="term" value="F:phosphorelay response regulator activity"/>
    <property type="evidence" value="ECO:0007669"/>
    <property type="project" value="InterPro"/>
</dbReference>
<dbReference type="InterPro" id="IPR007492">
    <property type="entry name" value="LytTR_DNA-bd_dom"/>
</dbReference>
<keyword evidence="1" id="KW-0902">Two-component regulatory system</keyword>
<dbReference type="Gene3D" id="2.40.50.1020">
    <property type="entry name" value="LytTr DNA-binding domain"/>
    <property type="match status" value="1"/>
</dbReference>
<name>A0A7X5LM42_9ALTE</name>
<evidence type="ECO:0000256" key="2">
    <source>
        <dbReference type="SAM" id="Phobius"/>
    </source>
</evidence>
<dbReference type="PANTHER" id="PTHR37299">
    <property type="entry name" value="TRANSCRIPTIONAL REGULATOR-RELATED"/>
    <property type="match status" value="1"/>
</dbReference>
<feature type="transmembrane region" description="Helical" evidence="2">
    <location>
        <begin position="61"/>
        <end position="81"/>
    </location>
</feature>
<dbReference type="PIRSF" id="PIRSF031767">
    <property type="entry name" value="MHYE_LytTR"/>
    <property type="match status" value="1"/>
</dbReference>
<dbReference type="AlphaFoldDB" id="A0A7X5LM42"/>
<dbReference type="InterPro" id="IPR046947">
    <property type="entry name" value="LytR-like"/>
</dbReference>